<name>A0ABY7BV03_9HYPH</name>
<dbReference type="PANTHER" id="PTHR43473:SF2">
    <property type="entry name" value="MAGNESIUM-CHELATASE SUBUNIT CHLD, CHLOROPLASTIC"/>
    <property type="match status" value="1"/>
</dbReference>
<evidence type="ECO:0000313" key="2">
    <source>
        <dbReference type="EMBL" id="WAP67443.1"/>
    </source>
</evidence>
<dbReference type="SUPFAM" id="SSF53300">
    <property type="entry name" value="vWA-like"/>
    <property type="match status" value="1"/>
</dbReference>
<reference evidence="2" key="1">
    <citation type="submission" date="2022-12" db="EMBL/GenBank/DDBJ databases">
        <title>Jiella pelagia sp. nov., isolated from phosphonate enriched culture of Northwest Pacific surface seawater.</title>
        <authorList>
            <person name="Shin D.Y."/>
            <person name="Hwang C.Y."/>
        </authorList>
    </citation>
    <scope>NUCLEOTIDE SEQUENCE</scope>
    <source>
        <strain evidence="2">HL-NP1</strain>
    </source>
</reference>
<dbReference type="PROSITE" id="PS50234">
    <property type="entry name" value="VWFA"/>
    <property type="match status" value="1"/>
</dbReference>
<dbReference type="Pfam" id="PF13519">
    <property type="entry name" value="VWA_2"/>
    <property type="match status" value="1"/>
</dbReference>
<evidence type="ECO:0000313" key="3">
    <source>
        <dbReference type="Proteomes" id="UP001164020"/>
    </source>
</evidence>
<dbReference type="EMBL" id="CP114029">
    <property type="protein sequence ID" value="WAP67443.1"/>
    <property type="molecule type" value="Genomic_DNA"/>
</dbReference>
<dbReference type="InterPro" id="IPR002035">
    <property type="entry name" value="VWF_A"/>
</dbReference>
<dbReference type="InterPro" id="IPR036465">
    <property type="entry name" value="vWFA_dom_sf"/>
</dbReference>
<organism evidence="2 3">
    <name type="scientific">Jiella pelagia</name>
    <dbReference type="NCBI Taxonomy" id="2986949"/>
    <lineage>
        <taxon>Bacteria</taxon>
        <taxon>Pseudomonadati</taxon>
        <taxon>Pseudomonadota</taxon>
        <taxon>Alphaproteobacteria</taxon>
        <taxon>Hyphomicrobiales</taxon>
        <taxon>Aurantimonadaceae</taxon>
        <taxon>Jiella</taxon>
    </lineage>
</organism>
<dbReference type="SMART" id="SM00327">
    <property type="entry name" value="VWA"/>
    <property type="match status" value="1"/>
</dbReference>
<dbReference type="PANTHER" id="PTHR43473">
    <property type="entry name" value="MAGNESIUM-CHELATASE SUBUNIT CHLD, CHLOROPLASTIC"/>
    <property type="match status" value="1"/>
</dbReference>
<dbReference type="Proteomes" id="UP001164020">
    <property type="component" value="Chromosome"/>
</dbReference>
<dbReference type="RefSeq" id="WP_268879902.1">
    <property type="nucleotide sequence ID" value="NZ_CP114029.1"/>
</dbReference>
<sequence length="298" mass="31230">MTVEAAATQLPADLLASLAAMVRPPLNRAGPGRSGGFAKRARRGRVVGTRLGDPRRDRLDLLATLRTAAPWQAIRRAERAPGAPPRLLEMRMSDIRVRRHRGKAETATIFCVDASGSAALARLAEAKGAVERILAECYVRRDRVALVAFRGTRADVLLTETKSLTRAKRSLAALPAGGGTPLASGILAALDLAKGSMRDGRTPLIALLTDGRANIARSGAAGRPQAMTDARDAARALRAGGIAALIIDLAQRPSIEARQIAAEMGATYLALPRADSKALSEAVAAAPRGPAAASPNRR</sequence>
<gene>
    <name evidence="2" type="ORF">OH818_18190</name>
</gene>
<keyword evidence="3" id="KW-1185">Reference proteome</keyword>
<proteinExistence type="predicted"/>
<evidence type="ECO:0000259" key="1">
    <source>
        <dbReference type="PROSITE" id="PS50234"/>
    </source>
</evidence>
<protein>
    <submittedName>
        <fullName evidence="2">VWA domain-containing protein</fullName>
    </submittedName>
</protein>
<accession>A0ABY7BV03</accession>
<feature type="domain" description="VWFA" evidence="1">
    <location>
        <begin position="107"/>
        <end position="286"/>
    </location>
</feature>
<dbReference type="Gene3D" id="3.40.50.410">
    <property type="entry name" value="von Willebrand factor, type A domain"/>
    <property type="match status" value="1"/>
</dbReference>